<dbReference type="InterPro" id="IPR028978">
    <property type="entry name" value="Chorismate_lyase_/UTRA_dom_sf"/>
</dbReference>
<dbReference type="InterPro" id="IPR036388">
    <property type="entry name" value="WH-like_DNA-bd_sf"/>
</dbReference>
<dbReference type="Proteomes" id="UP000236723">
    <property type="component" value="Unassembled WGS sequence"/>
</dbReference>
<reference evidence="6" key="1">
    <citation type="submission" date="2016-10" db="EMBL/GenBank/DDBJ databases">
        <authorList>
            <person name="Varghese N."/>
            <person name="Submissions S."/>
        </authorList>
    </citation>
    <scope>NUCLEOTIDE SEQUENCE [LARGE SCALE GENOMIC DNA]</scope>
    <source>
        <strain evidence="6">DSM 43163</strain>
    </source>
</reference>
<dbReference type="InterPro" id="IPR050679">
    <property type="entry name" value="Bact_HTH_transcr_reg"/>
</dbReference>
<organism evidence="5 6">
    <name type="scientific">Thermomonospora echinospora</name>
    <dbReference type="NCBI Taxonomy" id="1992"/>
    <lineage>
        <taxon>Bacteria</taxon>
        <taxon>Bacillati</taxon>
        <taxon>Actinomycetota</taxon>
        <taxon>Actinomycetes</taxon>
        <taxon>Streptosporangiales</taxon>
        <taxon>Thermomonosporaceae</taxon>
        <taxon>Thermomonospora</taxon>
    </lineage>
</organism>
<dbReference type="SUPFAM" id="SSF46785">
    <property type="entry name" value="Winged helix' DNA-binding domain"/>
    <property type="match status" value="1"/>
</dbReference>
<evidence type="ECO:0000313" key="5">
    <source>
        <dbReference type="EMBL" id="SEG83201.1"/>
    </source>
</evidence>
<evidence type="ECO:0000256" key="3">
    <source>
        <dbReference type="ARBA" id="ARBA00023163"/>
    </source>
</evidence>
<evidence type="ECO:0000256" key="1">
    <source>
        <dbReference type="ARBA" id="ARBA00023015"/>
    </source>
</evidence>
<dbReference type="Pfam" id="PF07702">
    <property type="entry name" value="UTRA"/>
    <property type="match status" value="1"/>
</dbReference>
<keyword evidence="2" id="KW-0238">DNA-binding</keyword>
<dbReference type="OrthoDB" id="3192286at2"/>
<keyword evidence="3" id="KW-0804">Transcription</keyword>
<dbReference type="Gene3D" id="1.10.10.10">
    <property type="entry name" value="Winged helix-like DNA-binding domain superfamily/Winged helix DNA-binding domain"/>
    <property type="match status" value="1"/>
</dbReference>
<dbReference type="PROSITE" id="PS50949">
    <property type="entry name" value="HTH_GNTR"/>
    <property type="match status" value="1"/>
</dbReference>
<dbReference type="SMART" id="SM00345">
    <property type="entry name" value="HTH_GNTR"/>
    <property type="match status" value="1"/>
</dbReference>
<dbReference type="SMART" id="SM00866">
    <property type="entry name" value="UTRA"/>
    <property type="match status" value="1"/>
</dbReference>
<dbReference type="AlphaFoldDB" id="A0A1H6DD58"/>
<dbReference type="PANTHER" id="PTHR44846:SF17">
    <property type="entry name" value="GNTR-FAMILY TRANSCRIPTIONAL REGULATOR"/>
    <property type="match status" value="1"/>
</dbReference>
<dbReference type="SUPFAM" id="SSF64288">
    <property type="entry name" value="Chorismate lyase-like"/>
    <property type="match status" value="1"/>
</dbReference>
<dbReference type="InterPro" id="IPR011663">
    <property type="entry name" value="UTRA"/>
</dbReference>
<dbReference type="CDD" id="cd07377">
    <property type="entry name" value="WHTH_GntR"/>
    <property type="match status" value="1"/>
</dbReference>
<dbReference type="GO" id="GO:0003677">
    <property type="term" value="F:DNA binding"/>
    <property type="evidence" value="ECO:0007669"/>
    <property type="project" value="UniProtKB-KW"/>
</dbReference>
<dbReference type="Pfam" id="PF00392">
    <property type="entry name" value="GntR"/>
    <property type="match status" value="1"/>
</dbReference>
<dbReference type="Gene3D" id="3.40.1410.10">
    <property type="entry name" value="Chorismate lyase-like"/>
    <property type="match status" value="1"/>
</dbReference>
<dbReference type="InterPro" id="IPR000524">
    <property type="entry name" value="Tscrpt_reg_HTH_GntR"/>
</dbReference>
<evidence type="ECO:0000256" key="2">
    <source>
        <dbReference type="ARBA" id="ARBA00023125"/>
    </source>
</evidence>
<proteinExistence type="predicted"/>
<accession>A0A1H6DD58</accession>
<keyword evidence="6" id="KW-1185">Reference proteome</keyword>
<protein>
    <submittedName>
        <fullName evidence="5">GntR family transcriptional regulator</fullName>
    </submittedName>
</protein>
<dbReference type="InterPro" id="IPR036390">
    <property type="entry name" value="WH_DNA-bd_sf"/>
</dbReference>
<sequence>MPELEQSLPKYLQIAGHIRDRILRGDLQPGDEVPSERQIASEWNVSRPTATKALEALRVQGLVESRRGSGTYVLNRYDLNRRARERYQKADQTGRIYPPNERAEIVAAEIVEAPAHVVEALALGSGQRAVRRHRITYRDDQPVETSTSWYPADIADRAPRLVERGRIREGTLAYVESTTGRRARHAYDRVAARLAGEEELAVFGLTGPAAVLVVRHVVFDLDERPLEFAEAVYPPDAWTYEQQYTIH</sequence>
<dbReference type="GO" id="GO:0045892">
    <property type="term" value="P:negative regulation of DNA-templated transcription"/>
    <property type="evidence" value="ECO:0007669"/>
    <property type="project" value="TreeGrafter"/>
</dbReference>
<feature type="domain" description="HTH gntR-type" evidence="4">
    <location>
        <begin position="8"/>
        <end position="76"/>
    </location>
</feature>
<evidence type="ECO:0000313" key="6">
    <source>
        <dbReference type="Proteomes" id="UP000236723"/>
    </source>
</evidence>
<dbReference type="PANTHER" id="PTHR44846">
    <property type="entry name" value="MANNOSYL-D-GLYCERATE TRANSPORT/METABOLISM SYSTEM REPRESSOR MNGR-RELATED"/>
    <property type="match status" value="1"/>
</dbReference>
<keyword evidence="1" id="KW-0805">Transcription regulation</keyword>
<evidence type="ECO:0000259" key="4">
    <source>
        <dbReference type="PROSITE" id="PS50949"/>
    </source>
</evidence>
<name>A0A1H6DD58_9ACTN</name>
<gene>
    <name evidence="5" type="ORF">SAMN04489712_115169</name>
</gene>
<dbReference type="PRINTS" id="PR00035">
    <property type="entry name" value="HTHGNTR"/>
</dbReference>
<dbReference type="GO" id="GO:0003700">
    <property type="term" value="F:DNA-binding transcription factor activity"/>
    <property type="evidence" value="ECO:0007669"/>
    <property type="project" value="InterPro"/>
</dbReference>
<dbReference type="EMBL" id="FNVO01000015">
    <property type="protein sequence ID" value="SEG83201.1"/>
    <property type="molecule type" value="Genomic_DNA"/>
</dbReference>